<evidence type="ECO:0000256" key="1">
    <source>
        <dbReference type="ARBA" id="ARBA00004651"/>
    </source>
</evidence>
<dbReference type="AlphaFoldDB" id="A0A4U9RF56"/>
<sequence>MKTKFNFKNMTLIVIFITIIITLLCTKKYWIQYTNLKDFVSFIKSYGKYAIIPFILIFSLKPFAIFIPAAMLSIAGGILFGPVKGFIINMIGFFISGTLAFYLSRSLGKNFVDKMLKGKALALNNNMGKKGFKILFLLRLPPVLPYDPLSYACGLTKISYSAFILASLLGVIPETLCYSLMGESILSPFSAKFILPLIFIIIATVLSGFAFKKSREIN</sequence>
<dbReference type="PANTHER" id="PTHR12677">
    <property type="entry name" value="GOLGI APPARATUS MEMBRANE PROTEIN TVP38-RELATED"/>
    <property type="match status" value="1"/>
</dbReference>
<evidence type="ECO:0000256" key="5">
    <source>
        <dbReference type="ARBA" id="ARBA00023136"/>
    </source>
</evidence>
<evidence type="ECO:0000313" key="9">
    <source>
        <dbReference type="Proteomes" id="UP000308489"/>
    </source>
</evidence>
<dbReference type="RefSeq" id="WP_138210246.1">
    <property type="nucleotide sequence ID" value="NZ_CBCRUQ010000018.1"/>
</dbReference>
<feature type="transmembrane region" description="Helical" evidence="6">
    <location>
        <begin position="160"/>
        <end position="181"/>
    </location>
</feature>
<dbReference type="OrthoDB" id="9812980at2"/>
<dbReference type="KEGG" id="hhw:NCTC503_01611"/>
<accession>A0A4U9RF56</accession>
<evidence type="ECO:0000256" key="6">
    <source>
        <dbReference type="RuleBase" id="RU366058"/>
    </source>
</evidence>
<dbReference type="Proteomes" id="UP000308489">
    <property type="component" value="Chromosome 1"/>
</dbReference>
<evidence type="ECO:0000256" key="3">
    <source>
        <dbReference type="ARBA" id="ARBA00022692"/>
    </source>
</evidence>
<feature type="transmembrane region" description="Helical" evidence="6">
    <location>
        <begin position="51"/>
        <end position="80"/>
    </location>
</feature>
<dbReference type="Pfam" id="PF09335">
    <property type="entry name" value="VTT_dom"/>
    <property type="match status" value="1"/>
</dbReference>
<keyword evidence="3 6" id="KW-0812">Transmembrane</keyword>
<comment type="similarity">
    <text evidence="6">Belongs to the TVP38/TMEM64 family.</text>
</comment>
<protein>
    <recommendedName>
        <fullName evidence="6">TVP38/TMEM64 family membrane protein</fullName>
    </recommendedName>
</protein>
<name>A0A4U9RF56_HATHI</name>
<dbReference type="PANTHER" id="PTHR12677:SF49">
    <property type="entry name" value="TVP38_TMEM64 FAMILY MEMBRANE PROTEIN"/>
    <property type="match status" value="1"/>
</dbReference>
<organism evidence="8 9">
    <name type="scientific">Hathewaya histolytica</name>
    <name type="common">Clostridium histolyticum</name>
    <dbReference type="NCBI Taxonomy" id="1498"/>
    <lineage>
        <taxon>Bacteria</taxon>
        <taxon>Bacillati</taxon>
        <taxon>Bacillota</taxon>
        <taxon>Clostridia</taxon>
        <taxon>Eubacteriales</taxon>
        <taxon>Clostridiaceae</taxon>
        <taxon>Hathewaya</taxon>
    </lineage>
</organism>
<keyword evidence="9" id="KW-1185">Reference proteome</keyword>
<keyword evidence="2 6" id="KW-1003">Cell membrane</keyword>
<evidence type="ECO:0000259" key="7">
    <source>
        <dbReference type="Pfam" id="PF09335"/>
    </source>
</evidence>
<dbReference type="GO" id="GO:0005886">
    <property type="term" value="C:plasma membrane"/>
    <property type="evidence" value="ECO:0007669"/>
    <property type="project" value="UniProtKB-SubCell"/>
</dbReference>
<proteinExistence type="inferred from homology"/>
<comment type="subcellular location">
    <subcellularLocation>
        <location evidence="1 6">Cell membrane</location>
        <topology evidence="1 6">Multi-pass membrane protein</topology>
    </subcellularLocation>
</comment>
<keyword evidence="4 6" id="KW-1133">Transmembrane helix</keyword>
<evidence type="ECO:0000256" key="2">
    <source>
        <dbReference type="ARBA" id="ARBA00022475"/>
    </source>
</evidence>
<evidence type="ECO:0000313" key="8">
    <source>
        <dbReference type="EMBL" id="VTQ90492.1"/>
    </source>
</evidence>
<dbReference type="EMBL" id="LR590481">
    <property type="protein sequence ID" value="VTQ90492.1"/>
    <property type="molecule type" value="Genomic_DNA"/>
</dbReference>
<keyword evidence="5 6" id="KW-0472">Membrane</keyword>
<dbReference type="InterPro" id="IPR032816">
    <property type="entry name" value="VTT_dom"/>
</dbReference>
<gene>
    <name evidence="8" type="primary">ydjZ</name>
    <name evidence="8" type="ORF">NCTC503_01611</name>
</gene>
<reference evidence="8 9" key="1">
    <citation type="submission" date="2019-05" db="EMBL/GenBank/DDBJ databases">
        <authorList>
            <consortium name="Pathogen Informatics"/>
        </authorList>
    </citation>
    <scope>NUCLEOTIDE SEQUENCE [LARGE SCALE GENOMIC DNA]</scope>
    <source>
        <strain evidence="8 9">NCTC503</strain>
    </source>
</reference>
<feature type="transmembrane region" description="Helical" evidence="6">
    <location>
        <begin position="12"/>
        <end position="30"/>
    </location>
</feature>
<feature type="transmembrane region" description="Helical" evidence="6">
    <location>
        <begin position="86"/>
        <end position="104"/>
    </location>
</feature>
<dbReference type="InterPro" id="IPR015414">
    <property type="entry name" value="TMEM64"/>
</dbReference>
<evidence type="ECO:0000256" key="4">
    <source>
        <dbReference type="ARBA" id="ARBA00022989"/>
    </source>
</evidence>
<feature type="domain" description="VTT" evidence="7">
    <location>
        <begin position="67"/>
        <end position="183"/>
    </location>
</feature>
<feature type="transmembrane region" description="Helical" evidence="6">
    <location>
        <begin position="193"/>
        <end position="211"/>
    </location>
</feature>